<organism evidence="2 3">
    <name type="scientific">Cryptolaemus montrouzieri</name>
    <dbReference type="NCBI Taxonomy" id="559131"/>
    <lineage>
        <taxon>Eukaryota</taxon>
        <taxon>Metazoa</taxon>
        <taxon>Ecdysozoa</taxon>
        <taxon>Arthropoda</taxon>
        <taxon>Hexapoda</taxon>
        <taxon>Insecta</taxon>
        <taxon>Pterygota</taxon>
        <taxon>Neoptera</taxon>
        <taxon>Endopterygota</taxon>
        <taxon>Coleoptera</taxon>
        <taxon>Polyphaga</taxon>
        <taxon>Cucujiformia</taxon>
        <taxon>Coccinelloidea</taxon>
        <taxon>Coccinellidae</taxon>
        <taxon>Scymninae</taxon>
        <taxon>Scymnini</taxon>
        <taxon>Cryptolaemus</taxon>
    </lineage>
</organism>
<evidence type="ECO:0000259" key="1">
    <source>
        <dbReference type="SMART" id="SM00868"/>
    </source>
</evidence>
<dbReference type="SMART" id="SM00868">
    <property type="entry name" value="zf-AD"/>
    <property type="match status" value="2"/>
</dbReference>
<accession>A0ABD2NYL2</accession>
<dbReference type="Proteomes" id="UP001516400">
    <property type="component" value="Unassembled WGS sequence"/>
</dbReference>
<dbReference type="InterPro" id="IPR012934">
    <property type="entry name" value="Znf_AD"/>
</dbReference>
<gene>
    <name evidence="2" type="ORF">HHI36_006473</name>
</gene>
<comment type="caution">
    <text evidence="2">The sequence shown here is derived from an EMBL/GenBank/DDBJ whole genome shotgun (WGS) entry which is preliminary data.</text>
</comment>
<evidence type="ECO:0000313" key="2">
    <source>
        <dbReference type="EMBL" id="KAL3283325.1"/>
    </source>
</evidence>
<feature type="domain" description="ZAD" evidence="1">
    <location>
        <begin position="107"/>
        <end position="171"/>
    </location>
</feature>
<keyword evidence="3" id="KW-1185">Reference proteome</keyword>
<feature type="domain" description="ZAD" evidence="1">
    <location>
        <begin position="9"/>
        <end position="78"/>
    </location>
</feature>
<sequence>MENYNGEKVCRLCLNSTCSPIELTSHEAGLQMCGLCLPEIDLSICYDSALCSKCFHYLENVYIFKIRCLQTEEKLRLYLENCDPQKINLQHIMECVTNVEDELDSEICRSCLTTSSEFTSVGENDPILRNMFATCIPEMDLSLLSSPVICNSCVNRVKDFTLSNQNVYKLKEN</sequence>
<protein>
    <recommendedName>
        <fullName evidence="1">ZAD domain-containing protein</fullName>
    </recommendedName>
</protein>
<dbReference type="AlphaFoldDB" id="A0ABD2NYL2"/>
<proteinExistence type="predicted"/>
<evidence type="ECO:0000313" key="3">
    <source>
        <dbReference type="Proteomes" id="UP001516400"/>
    </source>
</evidence>
<dbReference type="EMBL" id="JABFTP020000144">
    <property type="protein sequence ID" value="KAL3283325.1"/>
    <property type="molecule type" value="Genomic_DNA"/>
</dbReference>
<name>A0ABD2NYL2_9CUCU</name>
<reference evidence="2 3" key="1">
    <citation type="journal article" date="2021" name="BMC Biol.">
        <title>Horizontally acquired antibacterial genes associated with adaptive radiation of ladybird beetles.</title>
        <authorList>
            <person name="Li H.S."/>
            <person name="Tang X.F."/>
            <person name="Huang Y.H."/>
            <person name="Xu Z.Y."/>
            <person name="Chen M.L."/>
            <person name="Du X.Y."/>
            <person name="Qiu B.Y."/>
            <person name="Chen P.T."/>
            <person name="Zhang W."/>
            <person name="Slipinski A."/>
            <person name="Escalona H.E."/>
            <person name="Waterhouse R.M."/>
            <person name="Zwick A."/>
            <person name="Pang H."/>
        </authorList>
    </citation>
    <scope>NUCLEOTIDE SEQUENCE [LARGE SCALE GENOMIC DNA]</scope>
    <source>
        <strain evidence="2">SYSU2018</strain>
    </source>
</reference>